<proteinExistence type="inferred from homology"/>
<dbReference type="InParanoid" id="A0A0V0QVA1"/>
<organism evidence="2 3">
    <name type="scientific">Pseudocohnilembus persalinus</name>
    <name type="common">Ciliate</name>
    <dbReference type="NCBI Taxonomy" id="266149"/>
    <lineage>
        <taxon>Eukaryota</taxon>
        <taxon>Sar</taxon>
        <taxon>Alveolata</taxon>
        <taxon>Ciliophora</taxon>
        <taxon>Intramacronucleata</taxon>
        <taxon>Oligohymenophorea</taxon>
        <taxon>Scuticociliatia</taxon>
        <taxon>Philasterida</taxon>
        <taxon>Pseudocohnilembidae</taxon>
        <taxon>Pseudocohnilembus</taxon>
    </lineage>
</organism>
<dbReference type="PRINTS" id="PR01438">
    <property type="entry name" value="UNVRSLSTRESS"/>
</dbReference>
<dbReference type="OrthoDB" id="843225at2759"/>
<dbReference type="CDD" id="cd00293">
    <property type="entry name" value="USP-like"/>
    <property type="match status" value="1"/>
</dbReference>
<dbReference type="AlphaFoldDB" id="A0A0V0QVA1"/>
<dbReference type="InterPro" id="IPR006015">
    <property type="entry name" value="Universal_stress_UspA"/>
</dbReference>
<protein>
    <submittedName>
        <fullName evidence="2">Uncharacterized protein</fullName>
    </submittedName>
</protein>
<gene>
    <name evidence="2" type="ORF">PPERSA_06255</name>
</gene>
<dbReference type="EMBL" id="LDAU01000097">
    <property type="protein sequence ID" value="KRX06284.1"/>
    <property type="molecule type" value="Genomic_DNA"/>
</dbReference>
<dbReference type="SUPFAM" id="SSF52402">
    <property type="entry name" value="Adenine nucleotide alpha hydrolases-like"/>
    <property type="match status" value="2"/>
</dbReference>
<reference evidence="2 3" key="1">
    <citation type="journal article" date="2015" name="Sci. Rep.">
        <title>Genome of the facultative scuticociliatosis pathogen Pseudocohnilembus persalinus provides insight into its virulence through horizontal gene transfer.</title>
        <authorList>
            <person name="Xiong J."/>
            <person name="Wang G."/>
            <person name="Cheng J."/>
            <person name="Tian M."/>
            <person name="Pan X."/>
            <person name="Warren A."/>
            <person name="Jiang C."/>
            <person name="Yuan D."/>
            <person name="Miao W."/>
        </authorList>
    </citation>
    <scope>NUCLEOTIDE SEQUENCE [LARGE SCALE GENOMIC DNA]</scope>
    <source>
        <strain evidence="2">36N120E</strain>
    </source>
</reference>
<dbReference type="Proteomes" id="UP000054937">
    <property type="component" value="Unassembled WGS sequence"/>
</dbReference>
<dbReference type="PANTHER" id="PTHR46268:SF6">
    <property type="entry name" value="UNIVERSAL STRESS PROTEIN UP12"/>
    <property type="match status" value="1"/>
</dbReference>
<comment type="caution">
    <text evidence="2">The sequence shown here is derived from an EMBL/GenBank/DDBJ whole genome shotgun (WGS) entry which is preliminary data.</text>
</comment>
<keyword evidence="3" id="KW-1185">Reference proteome</keyword>
<dbReference type="OMA" id="ICMETER"/>
<comment type="similarity">
    <text evidence="1">Belongs to the universal stress protein A family.</text>
</comment>
<name>A0A0V0QVA1_PSEPJ</name>
<dbReference type="Gene3D" id="3.40.50.620">
    <property type="entry name" value="HUPs"/>
    <property type="match status" value="2"/>
</dbReference>
<evidence type="ECO:0000313" key="2">
    <source>
        <dbReference type="EMBL" id="KRX06284.1"/>
    </source>
</evidence>
<accession>A0A0V0QVA1</accession>
<evidence type="ECO:0000313" key="3">
    <source>
        <dbReference type="Proteomes" id="UP000054937"/>
    </source>
</evidence>
<evidence type="ECO:0000256" key="1">
    <source>
        <dbReference type="ARBA" id="ARBA00008791"/>
    </source>
</evidence>
<sequence length="288" mass="33282">MENKKPFENIMVATDGSERAKMAFWLALTFYDKTELFDQIIVAHVSDKSKTYLPDLWKPEFIYNEYKTSLLTRFPSDKYKLCFEEKRNNVESCRDQILQMAQSMKVSFLFIGFTGRKGDKQNQTVLSQTVKHSAFHSSVPLVIVKELSERKNMQTKGFTFLACVDGSQKSYTAMKRVFNLASDEHDKIVVCYAPLRDKQGYANTIKAEVQEQLKDQPKKKWTFTFLKPSFKPDQAICKYINDAEEHWINFVVIGNNGYRAMVEKKSFFGTYAETILINANANIIVVSQ</sequence>
<dbReference type="PANTHER" id="PTHR46268">
    <property type="entry name" value="STRESS RESPONSE PROTEIN NHAX"/>
    <property type="match status" value="1"/>
</dbReference>
<dbReference type="InterPro" id="IPR014729">
    <property type="entry name" value="Rossmann-like_a/b/a_fold"/>
</dbReference>